<evidence type="ECO:0000313" key="3">
    <source>
        <dbReference type="Proteomes" id="UP000319986"/>
    </source>
</evidence>
<sequence>MAHPEEPLLTRVFQGRSGQEVKLCIWAPHEEHGDWVARWAISGLQSGDVQMFSGGVDSVQAMIFAFAAAGDRLASENDSLMFAGGEGPQLLRTSLDAPHGQWLATVSIPTV</sequence>
<reference evidence="2 3" key="1">
    <citation type="submission" date="2019-06" db="EMBL/GenBank/DDBJ databases">
        <title>Whole genome shotgun sequence of Corynebacterium variabile NBRC 15286.</title>
        <authorList>
            <person name="Hosoyama A."/>
            <person name="Uohara A."/>
            <person name="Ohji S."/>
            <person name="Ichikawa N."/>
        </authorList>
    </citation>
    <scope>NUCLEOTIDE SEQUENCE [LARGE SCALE GENOMIC DNA]</scope>
    <source>
        <strain evidence="2 3">NBRC 15286</strain>
    </source>
</reference>
<dbReference type="AlphaFoldDB" id="A0A4Y4C6X3"/>
<name>A0A4Y4C6X3_9CORY</name>
<evidence type="ECO:0000313" key="2">
    <source>
        <dbReference type="EMBL" id="GEC87632.1"/>
    </source>
</evidence>
<dbReference type="Proteomes" id="UP000319986">
    <property type="component" value="Unassembled WGS sequence"/>
</dbReference>
<evidence type="ECO:0000259" key="1">
    <source>
        <dbReference type="Pfam" id="PF22302"/>
    </source>
</evidence>
<comment type="caution">
    <text evidence="2">The sequence shown here is derived from an EMBL/GenBank/DDBJ whole genome shotgun (WGS) entry which is preliminary data.</text>
</comment>
<proteinExistence type="predicted"/>
<protein>
    <recommendedName>
        <fullName evidence="1">DUF6968 domain-containing protein</fullName>
    </recommendedName>
</protein>
<gene>
    <name evidence="2" type="ORF">CVA01_29460</name>
</gene>
<dbReference type="RefSeq" id="WP_373862689.1">
    <property type="nucleotide sequence ID" value="NZ_BJNT01000037.1"/>
</dbReference>
<feature type="domain" description="DUF6968" evidence="1">
    <location>
        <begin position="11"/>
        <end position="82"/>
    </location>
</feature>
<dbReference type="EMBL" id="BJNT01000037">
    <property type="protein sequence ID" value="GEC87632.1"/>
    <property type="molecule type" value="Genomic_DNA"/>
</dbReference>
<dbReference type="Pfam" id="PF22302">
    <property type="entry name" value="DUF6968"/>
    <property type="match status" value="1"/>
</dbReference>
<accession>A0A4Y4C6X3</accession>
<dbReference type="GeneID" id="94554059"/>
<organism evidence="2 3">
    <name type="scientific">Corynebacterium variabile</name>
    <dbReference type="NCBI Taxonomy" id="1727"/>
    <lineage>
        <taxon>Bacteria</taxon>
        <taxon>Bacillati</taxon>
        <taxon>Actinomycetota</taxon>
        <taxon>Actinomycetes</taxon>
        <taxon>Mycobacteriales</taxon>
        <taxon>Corynebacteriaceae</taxon>
        <taxon>Corynebacterium</taxon>
    </lineage>
</organism>
<dbReference type="InterPro" id="IPR054241">
    <property type="entry name" value="DUF6968"/>
</dbReference>